<proteinExistence type="predicted"/>
<organism evidence="1 2">
    <name type="scientific">Flavobacterium calami</name>
    <dbReference type="NCBI Taxonomy" id="3139144"/>
    <lineage>
        <taxon>Bacteria</taxon>
        <taxon>Pseudomonadati</taxon>
        <taxon>Bacteroidota</taxon>
        <taxon>Flavobacteriia</taxon>
        <taxon>Flavobacteriales</taxon>
        <taxon>Flavobacteriaceae</taxon>
        <taxon>Flavobacterium</taxon>
    </lineage>
</organism>
<sequence length="245" mass="28360">MGKWFCIWDDFANPKKELNLVPNPLVVPRRYATFYETHHMKNPFFLILISTVSLFSQTKIDLRDLTFQVPTEYSQVKKENAEMNYDAFYENGKIFIDSSNIEKSPIIAYQYYENPGAGEERSESVLKMLNKITAEDYKCDTLIIEENQNYSLAKYDAFGKTLFEGKSLGEKGWLNIQLFDDPKNDKSNLKKMLFVLNTIKHSGPYGGEYQEHMNKSGDASKWAIVAFIAFLAIHFIRKQLNKNVA</sequence>
<dbReference type="EMBL" id="JBBYHS010000018">
    <property type="protein sequence ID" value="MEL1255347.1"/>
    <property type="molecule type" value="Genomic_DNA"/>
</dbReference>
<comment type="caution">
    <text evidence="1">The sequence shown here is derived from an EMBL/GenBank/DDBJ whole genome shotgun (WGS) entry which is preliminary data.</text>
</comment>
<protein>
    <submittedName>
        <fullName evidence="1">Uncharacterized protein</fullName>
    </submittedName>
</protein>
<accession>A0ABU9ISC2</accession>
<dbReference type="RefSeq" id="WP_341694090.1">
    <property type="nucleotide sequence ID" value="NZ_JBBYHS010000018.1"/>
</dbReference>
<dbReference type="Proteomes" id="UP001485226">
    <property type="component" value="Unassembled WGS sequence"/>
</dbReference>
<evidence type="ECO:0000313" key="1">
    <source>
        <dbReference type="EMBL" id="MEL1255347.1"/>
    </source>
</evidence>
<name>A0ABU9ISC2_9FLAO</name>
<keyword evidence="2" id="KW-1185">Reference proteome</keyword>
<reference evidence="1 2" key="1">
    <citation type="submission" date="2024-04" db="EMBL/GenBank/DDBJ databases">
        <title>Flavobacterium sp. DGU38 16S ribosomal RNA gene Genome sequencing and assembly.</title>
        <authorList>
            <person name="Park S."/>
        </authorList>
    </citation>
    <scope>NUCLEOTIDE SEQUENCE [LARGE SCALE GENOMIC DNA]</scope>
    <source>
        <strain evidence="1 2">DGU38</strain>
    </source>
</reference>
<evidence type="ECO:0000313" key="2">
    <source>
        <dbReference type="Proteomes" id="UP001485226"/>
    </source>
</evidence>
<gene>
    <name evidence="1" type="ORF">AAEO57_16270</name>
</gene>